<dbReference type="RefSeq" id="WP_015234587.1">
    <property type="nucleotide sequence ID" value="NC_019793.1"/>
</dbReference>
<dbReference type="KEGG" id="dpd:Deipe_0698"/>
<protein>
    <submittedName>
        <fullName evidence="1">Uncharacterized protein</fullName>
    </submittedName>
</protein>
<keyword evidence="2" id="KW-1185">Reference proteome</keyword>
<dbReference type="STRING" id="937777.Deipe_0698"/>
<dbReference type="PROSITE" id="PS51257">
    <property type="entry name" value="PROKAR_LIPOPROTEIN"/>
    <property type="match status" value="1"/>
</dbReference>
<sequence>MKHYAWLALPVSVALLTGCGSTPPAPGKIDSLSSPPMLELQSQAKGSGSLSFKNTGGSALTYSTTVTFPKGTPAWLNVTKGASATVQPNASQTVEFSAVCPNVSITSTYTATIALTVGSGSSAVSKTATATLKCVAVPVIETPDTEKPVVTVTAPQNVSVSHVTITGNATDNLGVMRVTYSLNEAAETDLDVQAGTSVALDFSVENLLQGLNTIKVRAYDAAGLVSDVRTLAVSYTPAESPDMVAPELHQASAVFQKHGEGYRLQVTGVASDNMTQASSLKIEYALDGENYSLVAEPTWTDSGFSLYVTNLDLTQYANDAEGHVSVRILDEAGLASGAISAAFLVDTTAPTASLNPVDWTKQSNITITGNVGEANFKSASWTFGNRTGELLKSDVAADGSFSVPLMGIPEGTTTFTLTVTDQAGNQSATPATVEVKADFTAPEAGTVQASPEVVIVPGTVTLSLTPTDAGSGVSSVVFKGNGKTLPATLANGTWTATDSFDAPTSTSYTATVTDSAGNTSQAAAASVTARKPVAPSVIGLVVAIQKGNSSNAGVKATISHEAPSVKITLTYTQKPGGKHPSFTSVIDTAFTGTDFSATIKNVEVGGTVQLKVEDGVNEPVLSETVTVTN</sequence>
<dbReference type="Proteomes" id="UP000010467">
    <property type="component" value="Chromosome"/>
</dbReference>
<dbReference type="HOGENOM" id="CLU_434588_0_0_0"/>
<reference evidence="2" key="1">
    <citation type="submission" date="2012-03" db="EMBL/GenBank/DDBJ databases">
        <title>Complete sequence of chromosome of Deinococcus peraridilitoris DSM 19664.</title>
        <authorList>
            <person name="Lucas S."/>
            <person name="Copeland A."/>
            <person name="Lapidus A."/>
            <person name="Glavina del Rio T."/>
            <person name="Dalin E."/>
            <person name="Tice H."/>
            <person name="Bruce D."/>
            <person name="Goodwin L."/>
            <person name="Pitluck S."/>
            <person name="Peters L."/>
            <person name="Mikhailova N."/>
            <person name="Lu M."/>
            <person name="Kyrpides N."/>
            <person name="Mavromatis K."/>
            <person name="Ivanova N."/>
            <person name="Brettin T."/>
            <person name="Detter J.C."/>
            <person name="Han C."/>
            <person name="Larimer F."/>
            <person name="Land M."/>
            <person name="Hauser L."/>
            <person name="Markowitz V."/>
            <person name="Cheng J.-F."/>
            <person name="Hugenholtz P."/>
            <person name="Woyke T."/>
            <person name="Wu D."/>
            <person name="Pukall R."/>
            <person name="Steenblock K."/>
            <person name="Brambilla E."/>
            <person name="Klenk H.-P."/>
            <person name="Eisen J.A."/>
        </authorList>
    </citation>
    <scope>NUCLEOTIDE SEQUENCE [LARGE SCALE GENOMIC DNA]</scope>
    <source>
        <strain evidence="2">DSM 19664 / LMG 22246 / CIP 109416 / KR-200</strain>
    </source>
</reference>
<organism evidence="1 2">
    <name type="scientific">Deinococcus peraridilitoris (strain DSM 19664 / LMG 22246 / CIP 109416 / KR-200)</name>
    <dbReference type="NCBI Taxonomy" id="937777"/>
    <lineage>
        <taxon>Bacteria</taxon>
        <taxon>Thermotogati</taxon>
        <taxon>Deinococcota</taxon>
        <taxon>Deinococci</taxon>
        <taxon>Deinococcales</taxon>
        <taxon>Deinococcaceae</taxon>
        <taxon>Deinococcus</taxon>
    </lineage>
</organism>
<dbReference type="AlphaFoldDB" id="K9ZZC3"/>
<gene>
    <name evidence="1" type="ordered locus">Deipe_0698</name>
</gene>
<dbReference type="InterPro" id="IPR013783">
    <property type="entry name" value="Ig-like_fold"/>
</dbReference>
<dbReference type="EMBL" id="CP003382">
    <property type="protein sequence ID" value="AFZ66277.1"/>
    <property type="molecule type" value="Genomic_DNA"/>
</dbReference>
<dbReference type="Gene3D" id="2.60.40.10">
    <property type="entry name" value="Immunoglobulins"/>
    <property type="match status" value="3"/>
</dbReference>
<dbReference type="PATRIC" id="fig|937777.3.peg.703"/>
<proteinExistence type="predicted"/>
<accession>K9ZZC3</accession>
<evidence type="ECO:0000313" key="2">
    <source>
        <dbReference type="Proteomes" id="UP000010467"/>
    </source>
</evidence>
<evidence type="ECO:0000313" key="1">
    <source>
        <dbReference type="EMBL" id="AFZ66277.1"/>
    </source>
</evidence>
<name>K9ZZC3_DEIPD</name>
<dbReference type="OrthoDB" id="353278at2"/>